<evidence type="ECO:0000313" key="3">
    <source>
        <dbReference type="EMBL" id="MBF5058999.1"/>
    </source>
</evidence>
<dbReference type="PANTHER" id="PTHR22911:SF103">
    <property type="entry name" value="BLR2811 PROTEIN"/>
    <property type="match status" value="1"/>
</dbReference>
<dbReference type="SUPFAM" id="SSF103481">
    <property type="entry name" value="Multidrug resistance efflux transporter EmrE"/>
    <property type="match status" value="2"/>
</dbReference>
<dbReference type="Pfam" id="PF00892">
    <property type="entry name" value="EamA"/>
    <property type="match status" value="2"/>
</dbReference>
<dbReference type="InterPro" id="IPR000620">
    <property type="entry name" value="EamA_dom"/>
</dbReference>
<comment type="caution">
    <text evidence="3">The sequence shown here is derived from an EMBL/GenBank/DDBJ whole genome shotgun (WGS) entry which is preliminary data.</text>
</comment>
<sequence length="287" mass="32665">MKANPRFTAILLFSLGLLFCSLADIVVKWVGYNIPLPQLIFLRFTIALLFLMPIALKKRVHRSKILPFHLLRALLLITATFSWFAGVKMVPITQATVIGFSLPLFIQLFSPLFLKEKVSKKRFFITLFGFIGVIIATRPTDISQEPLVLSLVIATIFYALLDTLNKFCADKEEPFNMLFYSSLFGFLFTLPLGIIYWTPIPITGWLFSGTLALFSLLILLCTFHAYILEEVSFLAPLHYIELLFSTFFSWVIFSEIPSLSTYAGSVLILLSIIFLTRPKKQTALRKI</sequence>
<protein>
    <submittedName>
        <fullName evidence="3">S-adenosylmethionine uptake transporter</fullName>
    </submittedName>
</protein>
<feature type="transmembrane region" description="Helical" evidence="1">
    <location>
        <begin position="204"/>
        <end position="226"/>
    </location>
</feature>
<reference evidence="3 4" key="1">
    <citation type="submission" date="2020-01" db="EMBL/GenBank/DDBJ databases">
        <title>Draft genome sequence of Cand. Neptunochlamydia vexilliferae K9.</title>
        <authorList>
            <person name="Schulz F."/>
            <person name="Koestlbacher S."/>
            <person name="Wascher F."/>
            <person name="Pizzetti I."/>
            <person name="Horn M."/>
        </authorList>
    </citation>
    <scope>NUCLEOTIDE SEQUENCE [LARGE SCALE GENOMIC DNA]</scope>
    <source>
        <strain evidence="3 4">K9</strain>
    </source>
</reference>
<dbReference type="EMBL" id="JAAEJV010000008">
    <property type="protein sequence ID" value="MBF5058999.1"/>
    <property type="molecule type" value="Genomic_DNA"/>
</dbReference>
<proteinExistence type="predicted"/>
<feature type="transmembrane region" description="Helical" evidence="1">
    <location>
        <begin position="259"/>
        <end position="276"/>
    </location>
</feature>
<feature type="transmembrane region" description="Helical" evidence="1">
    <location>
        <begin position="146"/>
        <end position="165"/>
    </location>
</feature>
<feature type="domain" description="EamA" evidence="2">
    <location>
        <begin position="9"/>
        <end position="137"/>
    </location>
</feature>
<keyword evidence="1" id="KW-0472">Membrane</keyword>
<dbReference type="PANTHER" id="PTHR22911">
    <property type="entry name" value="ACYL-MALONYL CONDENSING ENZYME-RELATED"/>
    <property type="match status" value="1"/>
</dbReference>
<keyword evidence="1" id="KW-1133">Transmembrane helix</keyword>
<dbReference type="RefSeq" id="WP_194847301.1">
    <property type="nucleotide sequence ID" value="NZ_JAAEJV010000008.1"/>
</dbReference>
<keyword evidence="1" id="KW-0812">Transmembrane</keyword>
<keyword evidence="4" id="KW-1185">Reference proteome</keyword>
<feature type="transmembrane region" description="Helical" evidence="1">
    <location>
        <begin position="123"/>
        <end position="140"/>
    </location>
</feature>
<feature type="transmembrane region" description="Helical" evidence="1">
    <location>
        <begin position="92"/>
        <end position="114"/>
    </location>
</feature>
<evidence type="ECO:0000259" key="2">
    <source>
        <dbReference type="Pfam" id="PF00892"/>
    </source>
</evidence>
<feature type="transmembrane region" description="Helical" evidence="1">
    <location>
        <begin position="68"/>
        <end position="86"/>
    </location>
</feature>
<feature type="transmembrane region" description="Helical" evidence="1">
    <location>
        <begin position="177"/>
        <end position="198"/>
    </location>
</feature>
<name>A0ABS0AXY7_9BACT</name>
<organism evidence="3 4">
    <name type="scientific">Candidatus Neptunichlamydia vexilliferae</name>
    <dbReference type="NCBI Taxonomy" id="1651774"/>
    <lineage>
        <taxon>Bacteria</taxon>
        <taxon>Pseudomonadati</taxon>
        <taxon>Chlamydiota</taxon>
        <taxon>Chlamydiia</taxon>
        <taxon>Parachlamydiales</taxon>
        <taxon>Simkaniaceae</taxon>
        <taxon>Candidatus Neptunichlamydia</taxon>
    </lineage>
</organism>
<dbReference type="InterPro" id="IPR037185">
    <property type="entry name" value="EmrE-like"/>
</dbReference>
<feature type="domain" description="EamA" evidence="2">
    <location>
        <begin position="148"/>
        <end position="276"/>
    </location>
</feature>
<feature type="transmembrane region" description="Helical" evidence="1">
    <location>
        <begin position="233"/>
        <end position="253"/>
    </location>
</feature>
<feature type="transmembrane region" description="Helical" evidence="1">
    <location>
        <begin position="39"/>
        <end position="56"/>
    </location>
</feature>
<gene>
    <name evidence="3" type="ORF">NEPTK9_000502</name>
</gene>
<dbReference type="Proteomes" id="UP001194714">
    <property type="component" value="Unassembled WGS sequence"/>
</dbReference>
<evidence type="ECO:0000256" key="1">
    <source>
        <dbReference type="SAM" id="Phobius"/>
    </source>
</evidence>
<evidence type="ECO:0000313" key="4">
    <source>
        <dbReference type="Proteomes" id="UP001194714"/>
    </source>
</evidence>
<accession>A0ABS0AXY7</accession>